<evidence type="ECO:0000313" key="6">
    <source>
        <dbReference type="Proteomes" id="UP001634393"/>
    </source>
</evidence>
<proteinExistence type="predicted"/>
<sequence>MNPFAKHMFKGPQGYVPTNFATTTKKLKSLGVNNHMMAQALKSSSKLIVSNDGKKVRWKNSFKEKEKEELQFHFSPFESCTIIAENLPDDHSHQNIEKIFSVIGSIKTIRICQPQKPSSSRSSKGDLVVSHKLHALVEYENPETTERAAKKLNDEKNGRKGMRVRVLLKRAYVLKSRKSGFDGYLDDDDDGLLHLLHKDASRLNVSEVAEVIRFLRILLKTTTTSPLEPPPVRHCQESLKRRERHPLCCFG</sequence>
<comment type="caution">
    <text evidence="5">The sequence shown here is derived from an EMBL/GenBank/DDBJ whole genome shotgun (WGS) entry which is preliminary data.</text>
</comment>
<dbReference type="InterPro" id="IPR000504">
    <property type="entry name" value="RRM_dom"/>
</dbReference>
<dbReference type="InterPro" id="IPR012677">
    <property type="entry name" value="Nucleotide-bd_a/b_plait_sf"/>
</dbReference>
<organism evidence="5 6">
    <name type="scientific">Penstemon smallii</name>
    <dbReference type="NCBI Taxonomy" id="265156"/>
    <lineage>
        <taxon>Eukaryota</taxon>
        <taxon>Viridiplantae</taxon>
        <taxon>Streptophyta</taxon>
        <taxon>Embryophyta</taxon>
        <taxon>Tracheophyta</taxon>
        <taxon>Spermatophyta</taxon>
        <taxon>Magnoliopsida</taxon>
        <taxon>eudicotyledons</taxon>
        <taxon>Gunneridae</taxon>
        <taxon>Pentapetalae</taxon>
        <taxon>asterids</taxon>
        <taxon>lamiids</taxon>
        <taxon>Lamiales</taxon>
        <taxon>Plantaginaceae</taxon>
        <taxon>Cheloneae</taxon>
        <taxon>Penstemon</taxon>
    </lineage>
</organism>
<dbReference type="PANTHER" id="PTHR22792:SF62">
    <property type="entry name" value="LA-RELATED PROTEIN 7"/>
    <property type="match status" value="1"/>
</dbReference>
<feature type="domain" description="RRM" evidence="3">
    <location>
        <begin position="80"/>
        <end position="171"/>
    </location>
</feature>
<dbReference type="AlphaFoldDB" id="A0ABD3UMC4"/>
<name>A0ABD3UMC4_9LAMI</name>
<dbReference type="InterPro" id="IPR036388">
    <property type="entry name" value="WH-like_DNA-bd_sf"/>
</dbReference>
<protein>
    <recommendedName>
        <fullName evidence="7">RRM domain-containing protein</fullName>
    </recommendedName>
</protein>
<dbReference type="InterPro" id="IPR006630">
    <property type="entry name" value="La_HTH"/>
</dbReference>
<dbReference type="Gene3D" id="1.10.10.10">
    <property type="entry name" value="Winged helix-like DNA-binding domain superfamily/Winged helix DNA-binding domain"/>
    <property type="match status" value="1"/>
</dbReference>
<feature type="domain" description="HTH La-type RNA-binding" evidence="4">
    <location>
        <begin position="1"/>
        <end position="66"/>
    </location>
</feature>
<dbReference type="InterPro" id="IPR036390">
    <property type="entry name" value="WH_DNA-bd_sf"/>
</dbReference>
<dbReference type="EMBL" id="JBJXBP010000001">
    <property type="protein sequence ID" value="KAL3849198.1"/>
    <property type="molecule type" value="Genomic_DNA"/>
</dbReference>
<dbReference type="SUPFAM" id="SSF46785">
    <property type="entry name" value="Winged helix' DNA-binding domain"/>
    <property type="match status" value="1"/>
</dbReference>
<dbReference type="SUPFAM" id="SSF54928">
    <property type="entry name" value="RNA-binding domain, RBD"/>
    <property type="match status" value="1"/>
</dbReference>
<keyword evidence="6" id="KW-1185">Reference proteome</keyword>
<keyword evidence="1 2" id="KW-0694">RNA-binding</keyword>
<evidence type="ECO:0000256" key="1">
    <source>
        <dbReference type="ARBA" id="ARBA00022884"/>
    </source>
</evidence>
<reference evidence="5 6" key="1">
    <citation type="submission" date="2024-12" db="EMBL/GenBank/DDBJ databases">
        <title>The unique morphological basis and parallel evolutionary history of personate flowers in Penstemon.</title>
        <authorList>
            <person name="Depatie T.H."/>
            <person name="Wessinger C.A."/>
        </authorList>
    </citation>
    <scope>NUCLEOTIDE SEQUENCE [LARGE SCALE GENOMIC DNA]</scope>
    <source>
        <strain evidence="5">WTNN_2</strain>
        <tissue evidence="5">Leaf</tissue>
    </source>
</reference>
<dbReference type="Pfam" id="PF00076">
    <property type="entry name" value="RRM_1"/>
    <property type="match status" value="1"/>
</dbReference>
<dbReference type="InterPro" id="IPR045180">
    <property type="entry name" value="La_dom_prot"/>
</dbReference>
<dbReference type="GO" id="GO:0003723">
    <property type="term" value="F:RNA binding"/>
    <property type="evidence" value="ECO:0007669"/>
    <property type="project" value="UniProtKB-UniRule"/>
</dbReference>
<evidence type="ECO:0000256" key="2">
    <source>
        <dbReference type="PROSITE-ProRule" id="PRU00332"/>
    </source>
</evidence>
<dbReference type="PROSITE" id="PS50961">
    <property type="entry name" value="HTH_LA"/>
    <property type="match status" value="1"/>
</dbReference>
<accession>A0ABD3UMC4</accession>
<dbReference type="InterPro" id="IPR035979">
    <property type="entry name" value="RBD_domain_sf"/>
</dbReference>
<evidence type="ECO:0008006" key="7">
    <source>
        <dbReference type="Google" id="ProtNLM"/>
    </source>
</evidence>
<evidence type="ECO:0000259" key="3">
    <source>
        <dbReference type="PROSITE" id="PS50102"/>
    </source>
</evidence>
<dbReference type="Gene3D" id="3.30.70.330">
    <property type="match status" value="1"/>
</dbReference>
<dbReference type="PROSITE" id="PS50102">
    <property type="entry name" value="RRM"/>
    <property type="match status" value="1"/>
</dbReference>
<dbReference type="Proteomes" id="UP001634393">
    <property type="component" value="Unassembled WGS sequence"/>
</dbReference>
<evidence type="ECO:0000259" key="4">
    <source>
        <dbReference type="PROSITE" id="PS50961"/>
    </source>
</evidence>
<gene>
    <name evidence="5" type="ORF">ACJIZ3_011080</name>
</gene>
<dbReference type="PANTHER" id="PTHR22792">
    <property type="entry name" value="LUPUS LA PROTEIN-RELATED"/>
    <property type="match status" value="1"/>
</dbReference>
<evidence type="ECO:0000313" key="5">
    <source>
        <dbReference type="EMBL" id="KAL3849198.1"/>
    </source>
</evidence>